<name>A0PJY9_HUMAN</name>
<dbReference type="PANTHER" id="PTHR24147">
    <property type="entry name" value="ANKYRIN REPEAT DOMAIN 36-RELATED"/>
    <property type="match status" value="1"/>
</dbReference>
<dbReference type="AlphaFoldDB" id="A0PJY9"/>
<proteinExistence type="evidence at transcript level"/>
<dbReference type="GeneCards" id="LOC642204"/>
<reference evidence="1" key="1">
    <citation type="journal article" date="2004" name="Genome Res.">
        <title>The status, quality, and expansion of the NIH full-length cDNA project: the Mammalian Gene Collection (MGC).</title>
        <authorList>
            <consortium name="The MGC Project Team"/>
            <person name="Gerhard D.S."/>
            <person name="Wagner L."/>
            <person name="Feingold E.A."/>
            <person name="Shenmen C.M."/>
            <person name="Grouse L.H."/>
            <person name="Schuler G."/>
            <person name="Klein S.L."/>
            <person name="Old S."/>
            <person name="Rasooly R."/>
            <person name="Good P."/>
            <person name="Guyer M."/>
            <person name="Peck A.M."/>
            <person name="Derge J.G."/>
            <person name="Lipman D."/>
            <person name="Collins F.S."/>
            <person name="Jang W."/>
            <person name="Sherry S."/>
            <person name="Feolo M."/>
            <person name="Misquitta L."/>
            <person name="Lee E."/>
            <person name="Rotmistrovsky K."/>
            <person name="Greenhut S.F."/>
            <person name="Schaefer C.F."/>
            <person name="Buetow K."/>
            <person name="Bonner T.I."/>
            <person name="Haussler D."/>
            <person name="Kent J."/>
            <person name="Kiekhaus M."/>
            <person name="Furey T."/>
            <person name="Brent M."/>
            <person name="Prange C."/>
            <person name="Schreiber K."/>
            <person name="Shapiro N."/>
            <person name="Bhat N.K."/>
            <person name="Hopkins R.F."/>
            <person name="Hsie F."/>
            <person name="Driscoll T."/>
            <person name="Soares M.B."/>
            <person name="Casavant T.L."/>
            <person name="Scheetz T.E."/>
            <person name="Brown-stein M.J."/>
            <person name="Usdin T.B."/>
            <person name="Toshiyuki S."/>
            <person name="Carninci P."/>
            <person name="Piao Y."/>
            <person name="Dudekula D.B."/>
            <person name="Ko M.S."/>
            <person name="Kawakami K."/>
            <person name="Suzuki Y."/>
            <person name="Sugano S."/>
            <person name="Gruber C.E."/>
            <person name="Smith M.R."/>
            <person name="Simmons B."/>
            <person name="Moore T."/>
            <person name="Waterman R."/>
            <person name="Johnson S.L."/>
            <person name="Ruan Y."/>
            <person name="Wei C.L."/>
            <person name="Mathavan S."/>
            <person name="Gunaratne P.H."/>
            <person name="Wu J."/>
            <person name="Garcia A.M."/>
            <person name="Hulyk S.W."/>
            <person name="Fuh E."/>
            <person name="Yuan Y."/>
            <person name="Sneed A."/>
            <person name="Kowis C."/>
            <person name="Hodgson A."/>
            <person name="Muzny D.M."/>
            <person name="McPherson J."/>
            <person name="Gibbs R.A."/>
            <person name="Fahey J."/>
            <person name="Helton E."/>
            <person name="Ketteman M."/>
            <person name="Madan A."/>
            <person name="Rodrigues S."/>
            <person name="Sanchez A."/>
            <person name="Whiting M."/>
            <person name="Madari A."/>
            <person name="Young A.C."/>
            <person name="Wetherby K.D."/>
            <person name="Granite S.J."/>
            <person name="Kwong P.N."/>
            <person name="Brinkley C.P."/>
            <person name="Pearson R.L."/>
            <person name="Bouffard G.G."/>
            <person name="Blakesly R.W."/>
            <person name="Green E.D."/>
            <person name="Dickson M.C."/>
            <person name="Rodriguez A.C."/>
            <person name="Grimwood J."/>
            <person name="Schmutz J."/>
            <person name="Myers R.M."/>
            <person name="Butterfield Y.S."/>
            <person name="Griffith M."/>
            <person name="Griffith O.L."/>
            <person name="Krzywinski M.I."/>
            <person name="Liao N."/>
            <person name="Morin R."/>
            <person name="Morrin R."/>
            <person name="Palmquist D."/>
            <person name="Petrescu A.S."/>
            <person name="Skalska U."/>
            <person name="Smailus D.E."/>
            <person name="Stott J.M."/>
            <person name="Schnerch A."/>
            <person name="Schein J.E."/>
            <person name="Jones S.J."/>
            <person name="Holt R.A."/>
            <person name="Baross A."/>
            <person name="Marra M.A."/>
            <person name="Clifton S."/>
            <person name="Makowski K.A."/>
            <person name="Bosak S."/>
            <person name="Malek J."/>
        </authorList>
    </citation>
    <scope>NUCLEOTIDE SEQUENCE [LARGE SCALE MRNA]</scope>
</reference>
<accession>A0PJY9</accession>
<dbReference type="InterPro" id="IPR050657">
    <property type="entry name" value="Ankyrin_repeat_domain"/>
</dbReference>
<organism evidence="1">
    <name type="scientific">Homo sapiens</name>
    <name type="common">Human</name>
    <dbReference type="NCBI Taxonomy" id="9606"/>
    <lineage>
        <taxon>Eukaryota</taxon>
        <taxon>Metazoa</taxon>
        <taxon>Chordata</taxon>
        <taxon>Craniata</taxon>
        <taxon>Vertebrata</taxon>
        <taxon>Euteleostomi</taxon>
        <taxon>Mammalia</taxon>
        <taxon>Eutheria</taxon>
        <taxon>Euarchontoglires</taxon>
        <taxon>Primates</taxon>
        <taxon>Haplorrhini</taxon>
        <taxon>Catarrhini</taxon>
        <taxon>Hominidae</taxon>
        <taxon>Homo</taxon>
    </lineage>
</organism>
<dbReference type="PANTHER" id="PTHR24147:SF1">
    <property type="entry name" value="ANKYRIN REPEAT DOMAIN-CONTAINING PROTEIN 20A1-RELATED"/>
    <property type="match status" value="1"/>
</dbReference>
<dbReference type="EMBL" id="BC127725">
    <property type="protein sequence ID" value="AAI27726.1"/>
    <property type="molecule type" value="mRNA"/>
</dbReference>
<evidence type="ECO:0000313" key="1">
    <source>
        <dbReference type="EMBL" id="AAI27726.1"/>
    </source>
</evidence>
<sequence>MKLFAFGSRRGQTAQGSIEHVYTGSGYRIRDSELQKIHRAAVKGDAAGVERCLARRSGDLDALDKQHRLSIARKRLAPLFCWNMAPIQTLRISTATLLSSMLCIVRAPHWQKNCFSMVQILKHWTRYRSINFLSKIFVLTLT</sequence>
<protein>
    <submittedName>
        <fullName evidence="1">LOC642204 protein</fullName>
    </submittedName>
</protein>
<gene>
    <name evidence="1" type="primary">LOC642204</name>
</gene>
<dbReference type="PeptideAtlas" id="A0PJY9"/>